<dbReference type="PANTHER" id="PTHR31707">
    <property type="entry name" value="PECTINESTERASE"/>
    <property type="match status" value="1"/>
</dbReference>
<keyword evidence="8" id="KW-0961">Cell wall biogenesis/degradation</keyword>
<keyword evidence="7 11" id="KW-0063">Aspartyl esterase</keyword>
<evidence type="ECO:0000256" key="10">
    <source>
        <dbReference type="PROSITE-ProRule" id="PRU10040"/>
    </source>
</evidence>
<keyword evidence="4" id="KW-0134">Cell wall</keyword>
<dbReference type="GO" id="GO:0042545">
    <property type="term" value="P:cell wall modification"/>
    <property type="evidence" value="ECO:0007669"/>
    <property type="project" value="UniProtKB-UniRule"/>
</dbReference>
<feature type="active site" evidence="10">
    <location>
        <position position="76"/>
    </location>
</feature>
<evidence type="ECO:0000256" key="11">
    <source>
        <dbReference type="RuleBase" id="RU000589"/>
    </source>
</evidence>
<name>A0AAV3RU13_LITER</name>
<comment type="catalytic activity">
    <reaction evidence="9 11">
        <text>[(1-&gt;4)-alpha-D-galacturonosyl methyl ester](n) + n H2O = [(1-&gt;4)-alpha-D-galacturonosyl](n) + n methanol + n H(+)</text>
        <dbReference type="Rhea" id="RHEA:22380"/>
        <dbReference type="Rhea" id="RHEA-COMP:14570"/>
        <dbReference type="Rhea" id="RHEA-COMP:14573"/>
        <dbReference type="ChEBI" id="CHEBI:15377"/>
        <dbReference type="ChEBI" id="CHEBI:15378"/>
        <dbReference type="ChEBI" id="CHEBI:17790"/>
        <dbReference type="ChEBI" id="CHEBI:140522"/>
        <dbReference type="ChEBI" id="CHEBI:140523"/>
        <dbReference type="EC" id="3.1.1.11"/>
    </reaction>
</comment>
<protein>
    <recommendedName>
        <fullName evidence="3 11">Pectinesterase</fullName>
        <ecNumber evidence="3 11">3.1.1.11</ecNumber>
    </recommendedName>
</protein>
<evidence type="ECO:0000256" key="4">
    <source>
        <dbReference type="ARBA" id="ARBA00022512"/>
    </source>
</evidence>
<comment type="subcellular location">
    <subcellularLocation>
        <location evidence="1">Secreted</location>
        <location evidence="1">Cell wall</location>
    </subcellularLocation>
</comment>
<dbReference type="Proteomes" id="UP001454036">
    <property type="component" value="Unassembled WGS sequence"/>
</dbReference>
<keyword evidence="6 11" id="KW-0378">Hydrolase</keyword>
<accession>A0AAV3RU13</accession>
<evidence type="ECO:0000256" key="7">
    <source>
        <dbReference type="ARBA" id="ARBA00023085"/>
    </source>
</evidence>
<feature type="domain" description="Pectinesterase catalytic" evidence="12">
    <location>
        <begin position="2"/>
        <end position="222"/>
    </location>
</feature>
<evidence type="ECO:0000256" key="6">
    <source>
        <dbReference type="ARBA" id="ARBA00022801"/>
    </source>
</evidence>
<comment type="pathway">
    <text evidence="2 11">Glycan metabolism; pectin degradation; 2-dehydro-3-deoxy-D-gluconate from pectin: step 1/5.</text>
</comment>
<dbReference type="SUPFAM" id="SSF51126">
    <property type="entry name" value="Pectin lyase-like"/>
    <property type="match status" value="1"/>
</dbReference>
<evidence type="ECO:0000313" key="13">
    <source>
        <dbReference type="EMBL" id="GAA0183797.1"/>
    </source>
</evidence>
<dbReference type="Gene3D" id="2.160.20.10">
    <property type="entry name" value="Single-stranded right-handed beta-helix, Pectin lyase-like"/>
    <property type="match status" value="1"/>
</dbReference>
<comment type="caution">
    <text evidence="13">The sequence shown here is derived from an EMBL/GenBank/DDBJ whole genome shotgun (WGS) entry which is preliminary data.</text>
</comment>
<dbReference type="GO" id="GO:0045490">
    <property type="term" value="P:pectin catabolic process"/>
    <property type="evidence" value="ECO:0007669"/>
    <property type="project" value="UniProtKB-UniRule"/>
</dbReference>
<organism evidence="13 14">
    <name type="scientific">Lithospermum erythrorhizon</name>
    <name type="common">Purple gromwell</name>
    <name type="synonym">Lithospermum officinale var. erythrorhizon</name>
    <dbReference type="NCBI Taxonomy" id="34254"/>
    <lineage>
        <taxon>Eukaryota</taxon>
        <taxon>Viridiplantae</taxon>
        <taxon>Streptophyta</taxon>
        <taxon>Embryophyta</taxon>
        <taxon>Tracheophyta</taxon>
        <taxon>Spermatophyta</taxon>
        <taxon>Magnoliopsida</taxon>
        <taxon>eudicotyledons</taxon>
        <taxon>Gunneridae</taxon>
        <taxon>Pentapetalae</taxon>
        <taxon>asterids</taxon>
        <taxon>lamiids</taxon>
        <taxon>Boraginales</taxon>
        <taxon>Boraginaceae</taxon>
        <taxon>Boraginoideae</taxon>
        <taxon>Lithospermeae</taxon>
        <taxon>Lithospermum</taxon>
    </lineage>
</organism>
<dbReference type="EC" id="3.1.1.11" evidence="3 11"/>
<dbReference type="FunFam" id="2.160.20.10:FF:000029">
    <property type="entry name" value="Pectinesterase 4"/>
    <property type="match status" value="1"/>
</dbReference>
<evidence type="ECO:0000256" key="1">
    <source>
        <dbReference type="ARBA" id="ARBA00004191"/>
    </source>
</evidence>
<evidence type="ECO:0000256" key="9">
    <source>
        <dbReference type="ARBA" id="ARBA00047928"/>
    </source>
</evidence>
<sequence length="238" mass="26004">MTFVHVCVAVVGERFLARDMTFQNTAGPSKHQAVALRVGSDLSAFYRCDILAYQDSLYVHSNRQFFVNCLIAGTVDFIFGNAAVVLQNCDIHARRPNSGQKNMITAQGRTDPNQNTGIVIQKSRIGATSDLRSVQKNIPTYLGRPWKAYSRTVIMQSTISDVINPAGWHEWSGSFALNTLFYGEYGNSGAGARTTGRVKWKGFKVITSATEAQAYSPGRFIAAASWLGSTGFPFSSGL</sequence>
<dbReference type="InterPro" id="IPR033131">
    <property type="entry name" value="Pectinesterase_Asp_AS"/>
</dbReference>
<evidence type="ECO:0000256" key="2">
    <source>
        <dbReference type="ARBA" id="ARBA00005184"/>
    </source>
</evidence>
<evidence type="ECO:0000259" key="12">
    <source>
        <dbReference type="Pfam" id="PF01095"/>
    </source>
</evidence>
<dbReference type="EMBL" id="BAABME010029543">
    <property type="protein sequence ID" value="GAA0183797.1"/>
    <property type="molecule type" value="Genomic_DNA"/>
</dbReference>
<dbReference type="InterPro" id="IPR000070">
    <property type="entry name" value="Pectinesterase_cat"/>
</dbReference>
<dbReference type="PROSITE" id="PS00503">
    <property type="entry name" value="PECTINESTERASE_2"/>
    <property type="match status" value="1"/>
</dbReference>
<proteinExistence type="predicted"/>
<evidence type="ECO:0000313" key="14">
    <source>
        <dbReference type="Proteomes" id="UP001454036"/>
    </source>
</evidence>
<dbReference type="AlphaFoldDB" id="A0AAV3RU13"/>
<dbReference type="Pfam" id="PF01095">
    <property type="entry name" value="Pectinesterase"/>
    <property type="match status" value="1"/>
</dbReference>
<evidence type="ECO:0000256" key="3">
    <source>
        <dbReference type="ARBA" id="ARBA00013229"/>
    </source>
</evidence>
<keyword evidence="14" id="KW-1185">Reference proteome</keyword>
<dbReference type="GO" id="GO:0030599">
    <property type="term" value="F:pectinesterase activity"/>
    <property type="evidence" value="ECO:0007669"/>
    <property type="project" value="UniProtKB-UniRule"/>
</dbReference>
<reference evidence="13 14" key="1">
    <citation type="submission" date="2024-01" db="EMBL/GenBank/DDBJ databases">
        <title>The complete chloroplast genome sequence of Lithospermum erythrorhizon: insights into the phylogenetic relationship among Boraginaceae species and the maternal lineages of purple gromwells.</title>
        <authorList>
            <person name="Okada T."/>
            <person name="Watanabe K."/>
        </authorList>
    </citation>
    <scope>NUCLEOTIDE SEQUENCE [LARGE SCALE GENOMIC DNA]</scope>
</reference>
<evidence type="ECO:0000256" key="5">
    <source>
        <dbReference type="ARBA" id="ARBA00022525"/>
    </source>
</evidence>
<evidence type="ECO:0000256" key="8">
    <source>
        <dbReference type="ARBA" id="ARBA00023316"/>
    </source>
</evidence>
<keyword evidence="5" id="KW-0964">Secreted</keyword>
<gene>
    <name evidence="13" type="ORF">LIER_42465</name>
</gene>
<dbReference type="InterPro" id="IPR011050">
    <property type="entry name" value="Pectin_lyase_fold/virulence"/>
</dbReference>
<dbReference type="InterPro" id="IPR012334">
    <property type="entry name" value="Pectin_lyas_fold"/>
</dbReference>